<dbReference type="OrthoDB" id="7861146at2759"/>
<dbReference type="ExpressionAtlas" id="Q6IKT0">
    <property type="expression patterns" value="baseline and differential"/>
</dbReference>
<dbReference type="EMBL" id="BK002286">
    <property type="protein sequence ID" value="DAA03129.1"/>
    <property type="molecule type" value="Genomic_DNA"/>
</dbReference>
<organism evidence="1">
    <name type="scientific">Drosophila melanogaster</name>
    <name type="common">Fruit fly</name>
    <dbReference type="NCBI Taxonomy" id="7227"/>
    <lineage>
        <taxon>Eukaryota</taxon>
        <taxon>Metazoa</taxon>
        <taxon>Ecdysozoa</taxon>
        <taxon>Arthropoda</taxon>
        <taxon>Hexapoda</taxon>
        <taxon>Insecta</taxon>
        <taxon>Pterygota</taxon>
        <taxon>Neoptera</taxon>
        <taxon>Endopterygota</taxon>
        <taxon>Diptera</taxon>
        <taxon>Brachycera</taxon>
        <taxon>Muscomorpha</taxon>
        <taxon>Ephydroidea</taxon>
        <taxon>Drosophilidae</taxon>
        <taxon>Drosophila</taxon>
        <taxon>Sophophora</taxon>
    </lineage>
</organism>
<evidence type="ECO:0000313" key="1">
    <source>
        <dbReference type="EMBL" id="DAA03129.1"/>
    </source>
</evidence>
<sequence length="233" mass="26432">MAFQQSLTVADGSMQLYCPLVTYTHLELLCDGVYNADLYLKYKDRLTSVNAPYKIFYYDQDGYYFFLVSFNDSPVQSCNATIQLDDELDFFCGVSKSPLIVSGTQFFCHKELMTYVDDLLYECTKPIALRFFNVEWKGEATIHYAAKTESKSGSSRGIPGLEIWLACLVKMRLCSMFVLLYIVRKLENVKSGCNNTEVLGLEGSSAPLTTQSSVSQGRQNKELFRTLFKICPK</sequence>
<gene>
    <name evidence="1" type="ORF">HDC11519</name>
</gene>
<dbReference type="AlphaFoldDB" id="Q6IKT0"/>
<accession>Q6IKT0</accession>
<dbReference type="VEuPathDB" id="VectorBase:FBgn0263004"/>
<reference evidence="1" key="1">
    <citation type="journal article" date="2003" name="Genome Biol.">
        <title>An integrated gene annotation and transcriptional profiling approach towards the full gene content of the Drosophila genome.</title>
        <authorList>
            <person name="Hild M."/>
            <person name="Beckmann B."/>
            <person name="Haas S.A."/>
            <person name="Koch B."/>
            <person name="Solovyev V."/>
            <person name="Busold C."/>
            <person name="Fellenberg K."/>
            <person name="Boutros M."/>
            <person name="Vingron M."/>
            <person name="Sauer F."/>
            <person name="Hoheisel J.D."/>
            <person name="Paro R."/>
        </authorList>
    </citation>
    <scope>NUCLEOTIDE SEQUENCE</scope>
</reference>
<protein>
    <submittedName>
        <fullName evidence="1">HDC11519</fullName>
    </submittedName>
</protein>
<proteinExistence type="predicted"/>
<name>Q6IKT0_DROME</name>
<dbReference type="Bgee" id="FBgn0263004">
    <property type="expression patterns" value="Expressed in early-mid elongation-stage spermatid (Drosophila) in testis and 7 other cell types or tissues"/>
</dbReference>